<dbReference type="EMBL" id="CANTUO010000007">
    <property type="protein sequence ID" value="CAI5760778.1"/>
    <property type="molecule type" value="Genomic_DNA"/>
</dbReference>
<dbReference type="GO" id="GO:0046540">
    <property type="term" value="C:U4/U6 x U5 tri-snRNP complex"/>
    <property type="evidence" value="ECO:0007669"/>
    <property type="project" value="UniProtKB-UniRule"/>
</dbReference>
<keyword evidence="14" id="KW-1185">Reference proteome</keyword>
<dbReference type="InterPro" id="IPR047575">
    <property type="entry name" value="Sm"/>
</dbReference>
<evidence type="ECO:0000313" key="14">
    <source>
        <dbReference type="Proteomes" id="UP001152885"/>
    </source>
</evidence>
<evidence type="ECO:0000256" key="10">
    <source>
        <dbReference type="ARBA" id="ARBA00023274"/>
    </source>
</evidence>
<dbReference type="OrthoDB" id="25620at2759"/>
<evidence type="ECO:0000259" key="12">
    <source>
        <dbReference type="PROSITE" id="PS52002"/>
    </source>
</evidence>
<evidence type="ECO:0000313" key="13">
    <source>
        <dbReference type="EMBL" id="CAI5760778.1"/>
    </source>
</evidence>
<dbReference type="InterPro" id="IPR010920">
    <property type="entry name" value="LSM_dom_sf"/>
</dbReference>
<organism evidence="13 14">
    <name type="scientific">Candida verbasci</name>
    <dbReference type="NCBI Taxonomy" id="1227364"/>
    <lineage>
        <taxon>Eukaryota</taxon>
        <taxon>Fungi</taxon>
        <taxon>Dikarya</taxon>
        <taxon>Ascomycota</taxon>
        <taxon>Saccharomycotina</taxon>
        <taxon>Pichiomycetes</taxon>
        <taxon>Debaryomycetaceae</taxon>
        <taxon>Candida/Lodderomyces clade</taxon>
        <taxon>Candida</taxon>
    </lineage>
</organism>
<dbReference type="AlphaFoldDB" id="A0A9W4XJ17"/>
<dbReference type="CDD" id="cd01718">
    <property type="entry name" value="Sm_E"/>
    <property type="match status" value="1"/>
</dbReference>
<dbReference type="GO" id="GO:0005681">
    <property type="term" value="C:spliceosomal complex"/>
    <property type="evidence" value="ECO:0007669"/>
    <property type="project" value="UniProtKB-KW"/>
</dbReference>
<keyword evidence="9 11" id="KW-0539">Nucleus</keyword>
<dbReference type="PANTHER" id="PTHR11193">
    <property type="entry name" value="SMALL NUCLEAR RIBONUCLEOPROTEIN E"/>
    <property type="match status" value="1"/>
</dbReference>
<comment type="similarity">
    <text evidence="3 11">Belongs to the snRNP Sm proteins family.</text>
</comment>
<comment type="subcellular location">
    <subcellularLocation>
        <location evidence="2">Cytoplasm</location>
    </subcellularLocation>
    <subcellularLocation>
        <location evidence="1 11">Nucleus</location>
    </subcellularLocation>
</comment>
<dbReference type="Gene3D" id="2.30.30.100">
    <property type="match status" value="1"/>
</dbReference>
<dbReference type="Proteomes" id="UP001152885">
    <property type="component" value="Unassembled WGS sequence"/>
</dbReference>
<dbReference type="InterPro" id="IPR001163">
    <property type="entry name" value="Sm_dom_euk/arc"/>
</dbReference>
<dbReference type="GO" id="GO:0005687">
    <property type="term" value="C:U4 snRNP"/>
    <property type="evidence" value="ECO:0007669"/>
    <property type="project" value="UniProtKB-UniRule"/>
</dbReference>
<keyword evidence="4" id="KW-0963">Cytoplasm</keyword>
<dbReference type="SMART" id="SM00651">
    <property type="entry name" value="Sm"/>
    <property type="match status" value="1"/>
</dbReference>
<keyword evidence="8 11" id="KW-0508">mRNA splicing</keyword>
<evidence type="ECO:0000256" key="3">
    <source>
        <dbReference type="ARBA" id="ARBA00006850"/>
    </source>
</evidence>
<evidence type="ECO:0000256" key="4">
    <source>
        <dbReference type="ARBA" id="ARBA00022490"/>
    </source>
</evidence>
<evidence type="ECO:0000256" key="11">
    <source>
        <dbReference type="RuleBase" id="RU365053"/>
    </source>
</evidence>
<proteinExistence type="inferred from homology"/>
<keyword evidence="6 11" id="KW-0747">Spliceosome</keyword>
<dbReference type="GO" id="GO:0005737">
    <property type="term" value="C:cytoplasm"/>
    <property type="evidence" value="ECO:0007669"/>
    <property type="project" value="UniProtKB-SubCell"/>
</dbReference>
<keyword evidence="7 11" id="KW-0694">RNA-binding</keyword>
<dbReference type="GO" id="GO:0005685">
    <property type="term" value="C:U1 snRNP"/>
    <property type="evidence" value="ECO:0007669"/>
    <property type="project" value="UniProtKB-UniRule"/>
</dbReference>
<evidence type="ECO:0000256" key="5">
    <source>
        <dbReference type="ARBA" id="ARBA00022664"/>
    </source>
</evidence>
<dbReference type="GO" id="GO:0005686">
    <property type="term" value="C:U2 snRNP"/>
    <property type="evidence" value="ECO:0007669"/>
    <property type="project" value="UniProtKB-UniRule"/>
</dbReference>
<protein>
    <recommendedName>
        <fullName evidence="11">Small nuclear ribonucleoprotein E</fullName>
        <shortName evidence="11">snRNP-E</shortName>
    </recommendedName>
    <alternativeName>
        <fullName evidence="11">Sm protein E</fullName>
    </alternativeName>
</protein>
<evidence type="ECO:0000256" key="1">
    <source>
        <dbReference type="ARBA" id="ARBA00004123"/>
    </source>
</evidence>
<accession>A0A9W4XJ17</accession>
<comment type="caution">
    <text evidence="13">The sequence shown here is derived from an EMBL/GenBank/DDBJ whole genome shotgun (WGS) entry which is preliminary data.</text>
</comment>
<keyword evidence="5 11" id="KW-0507">mRNA processing</keyword>
<dbReference type="PROSITE" id="PS52002">
    <property type="entry name" value="SM"/>
    <property type="match status" value="1"/>
</dbReference>
<dbReference type="Pfam" id="PF01423">
    <property type="entry name" value="LSM"/>
    <property type="match status" value="1"/>
</dbReference>
<dbReference type="GO" id="GO:0003723">
    <property type="term" value="F:RNA binding"/>
    <property type="evidence" value="ECO:0007669"/>
    <property type="project" value="UniProtKB-KW"/>
</dbReference>
<evidence type="ECO:0000256" key="9">
    <source>
        <dbReference type="ARBA" id="ARBA00023242"/>
    </source>
</evidence>
<name>A0A9W4XJ17_9ASCO</name>
<dbReference type="SUPFAM" id="SSF50182">
    <property type="entry name" value="Sm-like ribonucleoproteins"/>
    <property type="match status" value="1"/>
</dbReference>
<comment type="function">
    <text evidence="11">Involved in pre-mRNA splicing. Binds and is required for the stability of snRNA U1, U2, U4 and U5 which contain a highly conserved structural motif called the Sm binding site. Involved in cap modification.</text>
</comment>
<evidence type="ECO:0000256" key="2">
    <source>
        <dbReference type="ARBA" id="ARBA00004496"/>
    </source>
</evidence>
<reference evidence="13" key="1">
    <citation type="submission" date="2022-12" db="EMBL/GenBank/DDBJ databases">
        <authorList>
            <person name="Brejova B."/>
        </authorList>
    </citation>
    <scope>NUCLEOTIDE SEQUENCE</scope>
</reference>
<evidence type="ECO:0000256" key="8">
    <source>
        <dbReference type="ARBA" id="ARBA00023187"/>
    </source>
</evidence>
<gene>
    <name evidence="13" type="ORF">CANVERA_P5286</name>
</gene>
<dbReference type="GO" id="GO:0000387">
    <property type="term" value="P:spliceosomal snRNP assembly"/>
    <property type="evidence" value="ECO:0007669"/>
    <property type="project" value="UniProtKB-UniRule"/>
</dbReference>
<dbReference type="GO" id="GO:0005682">
    <property type="term" value="C:U5 snRNP"/>
    <property type="evidence" value="ECO:0007669"/>
    <property type="project" value="UniProtKB-UniRule"/>
</dbReference>
<evidence type="ECO:0000256" key="7">
    <source>
        <dbReference type="ARBA" id="ARBA00022884"/>
    </source>
</evidence>
<feature type="domain" description="Sm" evidence="12">
    <location>
        <begin position="21"/>
        <end position="95"/>
    </location>
</feature>
<keyword evidence="10 11" id="KW-0687">Ribonucleoprotein</keyword>
<sequence>MSSSSTTTSTTTVKRNNIPPINLLFRYLQEKLTVSIWLFEQNDSRINGKIVGFDEFMNLVVDDAIELTGDGKEIKLGKLLLKGDNITLISCLDIQL</sequence>
<evidence type="ECO:0000256" key="6">
    <source>
        <dbReference type="ARBA" id="ARBA00022728"/>
    </source>
</evidence>
<dbReference type="InterPro" id="IPR027078">
    <property type="entry name" value="snRNP-E"/>
</dbReference>